<name>A0ACC1ISD9_9FUNG</name>
<gene>
    <name evidence="1" type="ORF">LPJ66_001768</name>
</gene>
<keyword evidence="2" id="KW-1185">Reference proteome</keyword>
<dbReference type="EMBL" id="JANBPG010000112">
    <property type="protein sequence ID" value="KAJ1899971.1"/>
    <property type="molecule type" value="Genomic_DNA"/>
</dbReference>
<sequence>MTNKYQYECLIVSISSEGVAHVEINRPKALNAVNTQTWTEIGHCFTRFQSDGDVRCVVLSAAGRMFTAGLDLKEAATGPLAQSNTGDTDRARSGYYHRLYIMKIQDAISAIEACDKPVIVAIHGGCLGIGIDVISACDMRVATEDAYFVIKEVDIGMAADVGTLQRLPKIVGNDSWVREACYTARTVSSKEALAVGLVGSLYASKEGMVAAALETASLIASKSPVAVVSTKHLLNYSRDHTVREGLEYTAIWNALAHNSRDMPVAIMASLQKTKPLFPKL</sequence>
<dbReference type="Proteomes" id="UP001150581">
    <property type="component" value="Unassembled WGS sequence"/>
</dbReference>
<reference evidence="1" key="1">
    <citation type="submission" date="2022-07" db="EMBL/GenBank/DDBJ databases">
        <title>Phylogenomic reconstructions and comparative analyses of Kickxellomycotina fungi.</title>
        <authorList>
            <person name="Reynolds N.K."/>
            <person name="Stajich J.E."/>
            <person name="Barry K."/>
            <person name="Grigoriev I.V."/>
            <person name="Crous P."/>
            <person name="Smith M.E."/>
        </authorList>
    </citation>
    <scope>NUCLEOTIDE SEQUENCE</scope>
    <source>
        <strain evidence="1">Benny 63K</strain>
    </source>
</reference>
<proteinExistence type="predicted"/>
<evidence type="ECO:0000313" key="1">
    <source>
        <dbReference type="EMBL" id="KAJ1899971.1"/>
    </source>
</evidence>
<accession>A0ACC1ISD9</accession>
<evidence type="ECO:0000313" key="2">
    <source>
        <dbReference type="Proteomes" id="UP001150581"/>
    </source>
</evidence>
<comment type="caution">
    <text evidence="1">The sequence shown here is derived from an EMBL/GenBank/DDBJ whole genome shotgun (WGS) entry which is preliminary data.</text>
</comment>
<organism evidence="1 2">
    <name type="scientific">Kickxella alabastrina</name>
    <dbReference type="NCBI Taxonomy" id="61397"/>
    <lineage>
        <taxon>Eukaryota</taxon>
        <taxon>Fungi</taxon>
        <taxon>Fungi incertae sedis</taxon>
        <taxon>Zoopagomycota</taxon>
        <taxon>Kickxellomycotina</taxon>
        <taxon>Kickxellomycetes</taxon>
        <taxon>Kickxellales</taxon>
        <taxon>Kickxellaceae</taxon>
        <taxon>Kickxella</taxon>
    </lineage>
</organism>
<protein>
    <submittedName>
        <fullName evidence="1">Uncharacterized protein</fullName>
    </submittedName>
</protein>